<evidence type="ECO:0000313" key="1">
    <source>
        <dbReference type="EMBL" id="GCE18568.1"/>
    </source>
</evidence>
<proteinExistence type="predicted"/>
<organism evidence="1 2">
    <name type="scientific">Dictyobacter kobayashii</name>
    <dbReference type="NCBI Taxonomy" id="2014872"/>
    <lineage>
        <taxon>Bacteria</taxon>
        <taxon>Bacillati</taxon>
        <taxon>Chloroflexota</taxon>
        <taxon>Ktedonobacteria</taxon>
        <taxon>Ktedonobacterales</taxon>
        <taxon>Dictyobacteraceae</taxon>
        <taxon>Dictyobacter</taxon>
    </lineage>
</organism>
<keyword evidence="2" id="KW-1185">Reference proteome</keyword>
<gene>
    <name evidence="1" type="ORF">KDK_23680</name>
</gene>
<sequence>MGSKTSSTEQFTSIDNETWERIDEYHRTRNPSEIVVTKSQQFGSVWKLHCKGVTNLHTLQA</sequence>
<dbReference type="Proteomes" id="UP000287188">
    <property type="component" value="Unassembled WGS sequence"/>
</dbReference>
<dbReference type="AlphaFoldDB" id="A0A402AHH3"/>
<dbReference type="EMBL" id="BIFS01000001">
    <property type="protein sequence ID" value="GCE18568.1"/>
    <property type="molecule type" value="Genomic_DNA"/>
</dbReference>
<reference evidence="2" key="1">
    <citation type="submission" date="2018-12" db="EMBL/GenBank/DDBJ databases">
        <title>Tengunoibacter tsumagoiensis gen. nov., sp. nov., Dictyobacter kobayashii sp. nov., D. alpinus sp. nov., and D. joshuensis sp. nov. and description of Dictyobacteraceae fam. nov. within the order Ktedonobacterales isolated from Tengu-no-mugimeshi.</title>
        <authorList>
            <person name="Wang C.M."/>
            <person name="Zheng Y."/>
            <person name="Sakai Y."/>
            <person name="Toyoda A."/>
            <person name="Minakuchi Y."/>
            <person name="Abe K."/>
            <person name="Yokota A."/>
            <person name="Yabe S."/>
        </authorList>
    </citation>
    <scope>NUCLEOTIDE SEQUENCE [LARGE SCALE GENOMIC DNA]</scope>
    <source>
        <strain evidence="2">Uno11</strain>
    </source>
</reference>
<protein>
    <submittedName>
        <fullName evidence="1">Uncharacterized protein</fullName>
    </submittedName>
</protein>
<name>A0A402AHH3_9CHLR</name>
<accession>A0A402AHH3</accession>
<evidence type="ECO:0000313" key="2">
    <source>
        <dbReference type="Proteomes" id="UP000287188"/>
    </source>
</evidence>
<comment type="caution">
    <text evidence="1">The sequence shown here is derived from an EMBL/GenBank/DDBJ whole genome shotgun (WGS) entry which is preliminary data.</text>
</comment>